<proteinExistence type="inferred from homology"/>
<dbReference type="PANTHER" id="PTHR30353:SF0">
    <property type="entry name" value="TRANSMEMBRANE PROTEIN"/>
    <property type="match status" value="1"/>
</dbReference>
<dbReference type="PANTHER" id="PTHR30353">
    <property type="entry name" value="INNER MEMBRANE PROTEIN DEDA-RELATED"/>
    <property type="match status" value="1"/>
</dbReference>
<keyword evidence="6 7" id="KW-0472">Membrane</keyword>
<reference evidence="10" key="1">
    <citation type="journal article" date="2019" name="Int. J. Syst. Evol. Microbiol.">
        <title>The Global Catalogue of Microorganisms (GCM) 10K type strain sequencing project: providing services to taxonomists for standard genome sequencing and annotation.</title>
        <authorList>
            <consortium name="The Broad Institute Genomics Platform"/>
            <consortium name="The Broad Institute Genome Sequencing Center for Infectious Disease"/>
            <person name="Wu L."/>
            <person name="Ma J."/>
        </authorList>
    </citation>
    <scope>NUCLEOTIDE SEQUENCE [LARGE SCALE GENOMIC DNA]</scope>
    <source>
        <strain evidence="10">JCM 16034</strain>
    </source>
</reference>
<evidence type="ECO:0000256" key="5">
    <source>
        <dbReference type="ARBA" id="ARBA00022989"/>
    </source>
</evidence>
<evidence type="ECO:0000256" key="7">
    <source>
        <dbReference type="RuleBase" id="RU367016"/>
    </source>
</evidence>
<keyword evidence="4 7" id="KW-0812">Transmembrane</keyword>
<evidence type="ECO:0000256" key="1">
    <source>
        <dbReference type="ARBA" id="ARBA00004651"/>
    </source>
</evidence>
<dbReference type="Pfam" id="PF09335">
    <property type="entry name" value="VTT_dom"/>
    <property type="match status" value="1"/>
</dbReference>
<keyword evidence="5 7" id="KW-1133">Transmembrane helix</keyword>
<evidence type="ECO:0000313" key="9">
    <source>
        <dbReference type="EMBL" id="GAA2200359.1"/>
    </source>
</evidence>
<dbReference type="InterPro" id="IPR032818">
    <property type="entry name" value="DedA-like"/>
</dbReference>
<evidence type="ECO:0000256" key="3">
    <source>
        <dbReference type="ARBA" id="ARBA00022475"/>
    </source>
</evidence>
<dbReference type="InterPro" id="IPR032816">
    <property type="entry name" value="VTT_dom"/>
</dbReference>
<comment type="similarity">
    <text evidence="2 7">Belongs to the DedA family.</text>
</comment>
<accession>A0ABP5NL97</accession>
<keyword evidence="10" id="KW-1185">Reference proteome</keyword>
<dbReference type="RefSeq" id="WP_344299608.1">
    <property type="nucleotide sequence ID" value="NZ_BAAAQW010000005.1"/>
</dbReference>
<dbReference type="Proteomes" id="UP001500432">
    <property type="component" value="Unassembled WGS sequence"/>
</dbReference>
<feature type="transmembrane region" description="Helical" evidence="7">
    <location>
        <begin position="173"/>
        <end position="192"/>
    </location>
</feature>
<feature type="transmembrane region" description="Helical" evidence="7">
    <location>
        <begin position="111"/>
        <end position="129"/>
    </location>
</feature>
<evidence type="ECO:0000259" key="8">
    <source>
        <dbReference type="Pfam" id="PF09335"/>
    </source>
</evidence>
<gene>
    <name evidence="9" type="ORF">GCM10009849_20530</name>
</gene>
<feature type="domain" description="VTT" evidence="8">
    <location>
        <begin position="36"/>
        <end position="160"/>
    </location>
</feature>
<feature type="transmembrane region" description="Helical" evidence="7">
    <location>
        <begin position="141"/>
        <end position="161"/>
    </location>
</feature>
<evidence type="ECO:0000313" key="10">
    <source>
        <dbReference type="Proteomes" id="UP001500432"/>
    </source>
</evidence>
<evidence type="ECO:0000256" key="2">
    <source>
        <dbReference type="ARBA" id="ARBA00010792"/>
    </source>
</evidence>
<comment type="subcellular location">
    <subcellularLocation>
        <location evidence="1 7">Cell membrane</location>
        <topology evidence="1 7">Multi-pass membrane protein</topology>
    </subcellularLocation>
</comment>
<evidence type="ECO:0000256" key="6">
    <source>
        <dbReference type="ARBA" id="ARBA00023136"/>
    </source>
</evidence>
<comment type="caution">
    <text evidence="7">Lacks conserved residue(s) required for the propagation of feature annotation.</text>
</comment>
<name>A0ABP5NL97_9MICC</name>
<sequence length="211" mass="22452">MGDIVAAVLSIPPLAAYLLVFALVFAEDAAFVGFVVPGETAAVVGGVIANQGKADVWVMVPLVVVAAVAGDTAGYEVGKHLGPKLLGSRALRRHRERLGHAQEFLARRGGWAVFIGRFVAFFRAVTPALAGASHMRYRTFLAYNALGGLVWGTGFTLLGYLAGASYEVVAKTVGRDVAAVVVAVALVVVIVWRARRARRQRRAQRRSGRGQ</sequence>
<evidence type="ECO:0000256" key="4">
    <source>
        <dbReference type="ARBA" id="ARBA00022692"/>
    </source>
</evidence>
<keyword evidence="3 7" id="KW-1003">Cell membrane</keyword>
<protein>
    <recommendedName>
        <fullName evidence="8">VTT domain-containing protein</fullName>
    </recommendedName>
</protein>
<organism evidence="9 10">
    <name type="scientific">Sinomonas flava</name>
    <dbReference type="NCBI Taxonomy" id="496857"/>
    <lineage>
        <taxon>Bacteria</taxon>
        <taxon>Bacillati</taxon>
        <taxon>Actinomycetota</taxon>
        <taxon>Actinomycetes</taxon>
        <taxon>Micrococcales</taxon>
        <taxon>Micrococcaceae</taxon>
        <taxon>Sinomonas</taxon>
    </lineage>
</organism>
<dbReference type="EMBL" id="BAAAQW010000005">
    <property type="protein sequence ID" value="GAA2200359.1"/>
    <property type="molecule type" value="Genomic_DNA"/>
</dbReference>
<comment type="caution">
    <text evidence="9">The sequence shown here is derived from an EMBL/GenBank/DDBJ whole genome shotgun (WGS) entry which is preliminary data.</text>
</comment>